<dbReference type="Gene3D" id="3.30.70.2650">
    <property type="match status" value="1"/>
</dbReference>
<evidence type="ECO:0000313" key="2">
    <source>
        <dbReference type="EMBL" id="OHA65982.1"/>
    </source>
</evidence>
<protein>
    <recommendedName>
        <fullName evidence="1">Transcriptional repressor PaaX-like central Cas2-like domain-containing protein</fullName>
    </recommendedName>
</protein>
<evidence type="ECO:0000259" key="1">
    <source>
        <dbReference type="Pfam" id="PF20803"/>
    </source>
</evidence>
<sequence>MRQNSLPYKILSHLEDIGEDMLDFIVNPPKTMYQAVKRLDREQRKQRIQYALFRLWKRGLIESTMRNNKKYIAISKKGRIQIARYVIEKKKKMPWDGKWRIVIFDIREAARRDRNFFRRQLQWFSFIELQKSVWVIPWDVTKEFRDFLSACKAELTGDMRFLVVEKIDTDYDLKKRFGLVETK</sequence>
<name>A0A1G2R145_9BACT</name>
<dbReference type="AlphaFoldDB" id="A0A1G2R145"/>
<dbReference type="EMBL" id="MHTT01000008">
    <property type="protein sequence ID" value="OHA65982.1"/>
    <property type="molecule type" value="Genomic_DNA"/>
</dbReference>
<comment type="caution">
    <text evidence="2">The sequence shown here is derived from an EMBL/GenBank/DDBJ whole genome shotgun (WGS) entry which is preliminary data.</text>
</comment>
<dbReference type="Proteomes" id="UP000178065">
    <property type="component" value="Unassembled WGS sequence"/>
</dbReference>
<feature type="domain" description="Transcriptional repressor PaaX-like central Cas2-like" evidence="1">
    <location>
        <begin position="93"/>
        <end position="154"/>
    </location>
</feature>
<dbReference type="PANTHER" id="PTHR30319">
    <property type="entry name" value="PHENYLACETIC ACID REGULATOR-RELATED TRANSCRIPTIONAL REPRESSOR"/>
    <property type="match status" value="1"/>
</dbReference>
<proteinExistence type="predicted"/>
<dbReference type="PANTHER" id="PTHR30319:SF1">
    <property type="entry name" value="TRANSCRIPTIONAL REPRESSOR PAAX"/>
    <property type="match status" value="1"/>
</dbReference>
<dbReference type="STRING" id="1802448.A2672_00105"/>
<evidence type="ECO:0000313" key="3">
    <source>
        <dbReference type="Proteomes" id="UP000178065"/>
    </source>
</evidence>
<reference evidence="2 3" key="1">
    <citation type="journal article" date="2016" name="Nat. Commun.">
        <title>Thousands of microbial genomes shed light on interconnected biogeochemical processes in an aquifer system.</title>
        <authorList>
            <person name="Anantharaman K."/>
            <person name="Brown C.T."/>
            <person name="Hug L.A."/>
            <person name="Sharon I."/>
            <person name="Castelle C.J."/>
            <person name="Probst A.J."/>
            <person name="Thomas B.C."/>
            <person name="Singh A."/>
            <person name="Wilkins M.J."/>
            <person name="Karaoz U."/>
            <person name="Brodie E.L."/>
            <person name="Williams K.H."/>
            <person name="Hubbard S.S."/>
            <person name="Banfield J.F."/>
        </authorList>
    </citation>
    <scope>NUCLEOTIDE SEQUENCE [LARGE SCALE GENOMIC DNA]</scope>
</reference>
<gene>
    <name evidence="2" type="ORF">A2672_00105</name>
</gene>
<organism evidence="2 3">
    <name type="scientific">Candidatus Wildermuthbacteria bacterium RIFCSPHIGHO2_01_FULL_49_22b</name>
    <dbReference type="NCBI Taxonomy" id="1802448"/>
    <lineage>
        <taxon>Bacteria</taxon>
        <taxon>Candidatus Wildermuthiibacteriota</taxon>
    </lineage>
</organism>
<dbReference type="InterPro" id="IPR048846">
    <property type="entry name" value="PaaX-like_central"/>
</dbReference>
<dbReference type="Pfam" id="PF20803">
    <property type="entry name" value="PaaX_M"/>
    <property type="match status" value="1"/>
</dbReference>
<dbReference type="GO" id="GO:0006351">
    <property type="term" value="P:DNA-templated transcription"/>
    <property type="evidence" value="ECO:0007669"/>
    <property type="project" value="TreeGrafter"/>
</dbReference>
<accession>A0A1G2R145</accession>